<sequence>MSAPVLKHTTAPVVVAIGADQRAEGHIREALEAAGFAVEILSRGDVVDAVERARRASAQAPVIAVVAVGTSRADLRRVLRAGASGIVIDGQLDEALVPTACAIIAGQLVVPPALVRQLAPRALSFREKQILALVVRGYTNRQIADTLFVAESTVKTHLSSAFHKLETRSRAETAALILDPVDGYGLGVLPIAESETEQAA</sequence>
<name>A0A9X3N8S2_9ACTN</name>
<dbReference type="EMBL" id="JAPDOD010000081">
    <property type="protein sequence ID" value="MDA0166928.1"/>
    <property type="molecule type" value="Genomic_DNA"/>
</dbReference>
<feature type="domain" description="HTH luxR-type" evidence="4">
    <location>
        <begin position="116"/>
        <end position="181"/>
    </location>
</feature>
<dbReference type="InterPro" id="IPR000792">
    <property type="entry name" value="Tscrpt_reg_LuxR_C"/>
</dbReference>
<dbReference type="PROSITE" id="PS00622">
    <property type="entry name" value="HTH_LUXR_1"/>
    <property type="match status" value="1"/>
</dbReference>
<evidence type="ECO:0000256" key="1">
    <source>
        <dbReference type="ARBA" id="ARBA00023015"/>
    </source>
</evidence>
<evidence type="ECO:0000259" key="4">
    <source>
        <dbReference type="PROSITE" id="PS50043"/>
    </source>
</evidence>
<keyword evidence="3" id="KW-0804">Transcription</keyword>
<gene>
    <name evidence="5" type="ORF">OM076_42100</name>
</gene>
<evidence type="ECO:0000313" key="5">
    <source>
        <dbReference type="EMBL" id="MDA0166928.1"/>
    </source>
</evidence>
<proteinExistence type="predicted"/>
<dbReference type="CDD" id="cd06170">
    <property type="entry name" value="LuxR_C_like"/>
    <property type="match status" value="1"/>
</dbReference>
<dbReference type="InterPro" id="IPR016032">
    <property type="entry name" value="Sig_transdc_resp-reg_C-effctor"/>
</dbReference>
<dbReference type="PRINTS" id="PR00038">
    <property type="entry name" value="HTHLUXR"/>
</dbReference>
<dbReference type="SMART" id="SM00421">
    <property type="entry name" value="HTH_LUXR"/>
    <property type="match status" value="1"/>
</dbReference>
<dbReference type="SUPFAM" id="SSF51412">
    <property type="entry name" value="Inosine monophosphate dehydrogenase (IMPDH)"/>
    <property type="match status" value="1"/>
</dbReference>
<dbReference type="PANTHER" id="PTHR44688">
    <property type="entry name" value="DNA-BINDING TRANSCRIPTIONAL ACTIVATOR DEVR_DOSR"/>
    <property type="match status" value="1"/>
</dbReference>
<keyword evidence="6" id="KW-1185">Reference proteome</keyword>
<dbReference type="Pfam" id="PF00196">
    <property type="entry name" value="GerE"/>
    <property type="match status" value="1"/>
</dbReference>
<accession>A0A9X3N8S2</accession>
<dbReference type="AlphaFoldDB" id="A0A9X3N8S2"/>
<dbReference type="GO" id="GO:0003677">
    <property type="term" value="F:DNA binding"/>
    <property type="evidence" value="ECO:0007669"/>
    <property type="project" value="UniProtKB-KW"/>
</dbReference>
<keyword evidence="1" id="KW-0805">Transcription regulation</keyword>
<protein>
    <submittedName>
        <fullName evidence="5">Response regulator transcription factor</fullName>
    </submittedName>
</protein>
<dbReference type="PANTHER" id="PTHR44688:SF16">
    <property type="entry name" value="DNA-BINDING TRANSCRIPTIONAL ACTIVATOR DEVR_DOSR"/>
    <property type="match status" value="1"/>
</dbReference>
<dbReference type="SUPFAM" id="SSF46894">
    <property type="entry name" value="C-terminal effector domain of the bipartite response regulators"/>
    <property type="match status" value="1"/>
</dbReference>
<dbReference type="Gene3D" id="3.40.50.2300">
    <property type="match status" value="1"/>
</dbReference>
<evidence type="ECO:0000313" key="6">
    <source>
        <dbReference type="Proteomes" id="UP001149140"/>
    </source>
</evidence>
<dbReference type="PROSITE" id="PS50043">
    <property type="entry name" value="HTH_LUXR_2"/>
    <property type="match status" value="1"/>
</dbReference>
<organism evidence="5 6">
    <name type="scientific">Solirubrobacter ginsenosidimutans</name>
    <dbReference type="NCBI Taxonomy" id="490573"/>
    <lineage>
        <taxon>Bacteria</taxon>
        <taxon>Bacillati</taxon>
        <taxon>Actinomycetota</taxon>
        <taxon>Thermoleophilia</taxon>
        <taxon>Solirubrobacterales</taxon>
        <taxon>Solirubrobacteraceae</taxon>
        <taxon>Solirubrobacter</taxon>
    </lineage>
</organism>
<evidence type="ECO:0000256" key="3">
    <source>
        <dbReference type="ARBA" id="ARBA00023163"/>
    </source>
</evidence>
<reference evidence="5" key="1">
    <citation type="submission" date="2022-10" db="EMBL/GenBank/DDBJ databases">
        <title>The WGS of Solirubrobacter ginsenosidimutans DSM 21036.</title>
        <authorList>
            <person name="Jiang Z."/>
        </authorList>
    </citation>
    <scope>NUCLEOTIDE SEQUENCE</scope>
    <source>
        <strain evidence="5">DSM 21036</strain>
    </source>
</reference>
<dbReference type="GO" id="GO:0006355">
    <property type="term" value="P:regulation of DNA-templated transcription"/>
    <property type="evidence" value="ECO:0007669"/>
    <property type="project" value="InterPro"/>
</dbReference>
<comment type="caution">
    <text evidence="5">The sequence shown here is derived from an EMBL/GenBank/DDBJ whole genome shotgun (WGS) entry which is preliminary data.</text>
</comment>
<dbReference type="Proteomes" id="UP001149140">
    <property type="component" value="Unassembled WGS sequence"/>
</dbReference>
<dbReference type="RefSeq" id="WP_270046181.1">
    <property type="nucleotide sequence ID" value="NZ_JAPDOD010000081.1"/>
</dbReference>
<keyword evidence="2" id="KW-0238">DNA-binding</keyword>
<evidence type="ECO:0000256" key="2">
    <source>
        <dbReference type="ARBA" id="ARBA00023125"/>
    </source>
</evidence>